<dbReference type="AlphaFoldDB" id="G0V6A8"/>
<gene>
    <name evidence="7" type="primary">NCAS0A04420</name>
    <name evidence="7" type="ordered locus">NCAS_0A04420</name>
</gene>
<dbReference type="OrthoDB" id="19981at2759"/>
<dbReference type="Pfam" id="PF11712">
    <property type="entry name" value="Vma12"/>
    <property type="match status" value="1"/>
</dbReference>
<name>G0V6A8_NAUCA</name>
<organism evidence="7 8">
    <name type="scientific">Naumovozyma castellii</name>
    <name type="common">Yeast</name>
    <name type="synonym">Saccharomyces castellii</name>
    <dbReference type="NCBI Taxonomy" id="27288"/>
    <lineage>
        <taxon>Eukaryota</taxon>
        <taxon>Fungi</taxon>
        <taxon>Dikarya</taxon>
        <taxon>Ascomycota</taxon>
        <taxon>Saccharomycotina</taxon>
        <taxon>Saccharomycetes</taxon>
        <taxon>Saccharomycetales</taxon>
        <taxon>Saccharomycetaceae</taxon>
        <taxon>Naumovozyma</taxon>
    </lineage>
</organism>
<evidence type="ECO:0000256" key="6">
    <source>
        <dbReference type="SAM" id="Phobius"/>
    </source>
</evidence>
<evidence type="ECO:0000256" key="2">
    <source>
        <dbReference type="ARBA" id="ARBA00022692"/>
    </source>
</evidence>
<sequence length="212" mass="24972">MFDIKLNVPLKEALGELKEKAKDPLRKEIDTLLNNGYIPMKTLLKYHSEYWKNQIPMRQLLNPIEFQFKEKYQPGSTYSPEFKKQLETLKLKQEELDYQNMIKNERKTLQIIKEEGETLTPAQMNKQIKEQVTTIFNIFVSVISVVFAIWYWTGTSAHMPVHYRLLLCIFTGILVLVAEVVVYNSYLTKIDLAKSQEKKKKEQKKVLKKIVL</sequence>
<reference evidence="7 8" key="1">
    <citation type="journal article" date="2011" name="Proc. Natl. Acad. Sci. U.S.A.">
        <title>Evolutionary erosion of yeast sex chromosomes by mating-type switching accidents.</title>
        <authorList>
            <person name="Gordon J.L."/>
            <person name="Armisen D."/>
            <person name="Proux-Wera E."/>
            <person name="Oheigeartaigh S.S."/>
            <person name="Byrne K.P."/>
            <person name="Wolfe K.H."/>
        </authorList>
    </citation>
    <scope>NUCLEOTIDE SEQUENCE [LARGE SCALE GENOMIC DNA]</scope>
    <source>
        <strain evidence="8">ATCC 76901 / BCRC 22586 / CBS 4309 / NBRC 1992 / NRRL Y-12630</strain>
    </source>
</reference>
<keyword evidence="8" id="KW-1185">Reference proteome</keyword>
<dbReference type="FunCoup" id="G0V6A8">
    <property type="interactions" value="76"/>
</dbReference>
<dbReference type="InterPro" id="IPR021013">
    <property type="entry name" value="ATPase_Vma12"/>
</dbReference>
<evidence type="ECO:0000256" key="1">
    <source>
        <dbReference type="ARBA" id="ARBA00004477"/>
    </source>
</evidence>
<dbReference type="GO" id="GO:0007035">
    <property type="term" value="P:vacuolar acidification"/>
    <property type="evidence" value="ECO:0007669"/>
    <property type="project" value="EnsemblFungi"/>
</dbReference>
<evidence type="ECO:0000256" key="5">
    <source>
        <dbReference type="ARBA" id="ARBA00023136"/>
    </source>
</evidence>
<feature type="transmembrane region" description="Helical" evidence="6">
    <location>
        <begin position="164"/>
        <end position="186"/>
    </location>
</feature>
<dbReference type="HOGENOM" id="CLU_091774_0_0_1"/>
<keyword evidence="5 6" id="KW-0472">Membrane</keyword>
<dbReference type="GeneID" id="96900485"/>
<dbReference type="OMA" id="WYWTGSS"/>
<dbReference type="KEGG" id="ncs:NCAS_0A04420"/>
<dbReference type="GO" id="GO:0005789">
    <property type="term" value="C:endoplasmic reticulum membrane"/>
    <property type="evidence" value="ECO:0007669"/>
    <property type="project" value="UniProtKB-SubCell"/>
</dbReference>
<dbReference type="GO" id="GO:1990871">
    <property type="term" value="C:Vma12-Vma22 assembly complex"/>
    <property type="evidence" value="ECO:0007669"/>
    <property type="project" value="EnsemblFungi"/>
</dbReference>
<evidence type="ECO:0000313" key="8">
    <source>
        <dbReference type="Proteomes" id="UP000001640"/>
    </source>
</evidence>
<dbReference type="RefSeq" id="XP_003673387.1">
    <property type="nucleotide sequence ID" value="XM_003673339.1"/>
</dbReference>
<evidence type="ECO:0000313" key="7">
    <source>
        <dbReference type="EMBL" id="CCC67000.1"/>
    </source>
</evidence>
<evidence type="ECO:0008006" key="9">
    <source>
        <dbReference type="Google" id="ProtNLM"/>
    </source>
</evidence>
<dbReference type="PANTHER" id="PTHR31394">
    <property type="entry name" value="TRANSMEMBRANE PROTEIN 199"/>
    <property type="match status" value="1"/>
</dbReference>
<dbReference type="PANTHER" id="PTHR31394:SF1">
    <property type="entry name" value="TRANSMEMBRANE PROTEIN 199"/>
    <property type="match status" value="1"/>
</dbReference>
<accession>G0V6A8</accession>
<feature type="transmembrane region" description="Helical" evidence="6">
    <location>
        <begin position="134"/>
        <end position="152"/>
    </location>
</feature>
<protein>
    <recommendedName>
        <fullName evidence="9">Vacuolar ATPase assembly integral membrane protein VPH2</fullName>
    </recommendedName>
</protein>
<keyword evidence="4 6" id="KW-1133">Transmembrane helix</keyword>
<comment type="subcellular location">
    <subcellularLocation>
        <location evidence="1">Endoplasmic reticulum membrane</location>
        <topology evidence="1">Multi-pass membrane protein</topology>
    </subcellularLocation>
</comment>
<dbReference type="GO" id="GO:0070072">
    <property type="term" value="P:vacuolar proton-transporting V-type ATPase complex assembly"/>
    <property type="evidence" value="ECO:0007669"/>
    <property type="project" value="EnsemblFungi"/>
</dbReference>
<keyword evidence="2 6" id="KW-0812">Transmembrane</keyword>
<dbReference type="eggNOG" id="ENOG502RZXR">
    <property type="taxonomic scope" value="Eukaryota"/>
</dbReference>
<reference key="2">
    <citation type="submission" date="2011-08" db="EMBL/GenBank/DDBJ databases">
        <title>Genome sequence of Naumovozyma castellii.</title>
        <authorList>
            <person name="Gordon J.L."/>
            <person name="Armisen D."/>
            <person name="Proux-Wera E."/>
            <person name="OhEigeartaigh S.S."/>
            <person name="Byrne K.P."/>
            <person name="Wolfe K.H."/>
        </authorList>
    </citation>
    <scope>NUCLEOTIDE SEQUENCE</scope>
    <source>
        <strain>Type strain:CBS 4309</strain>
    </source>
</reference>
<keyword evidence="3" id="KW-0256">Endoplasmic reticulum</keyword>
<proteinExistence type="predicted"/>
<evidence type="ECO:0000256" key="3">
    <source>
        <dbReference type="ARBA" id="ARBA00022824"/>
    </source>
</evidence>
<evidence type="ECO:0000256" key="4">
    <source>
        <dbReference type="ARBA" id="ARBA00022989"/>
    </source>
</evidence>
<dbReference type="EMBL" id="HE576752">
    <property type="protein sequence ID" value="CCC67000.1"/>
    <property type="molecule type" value="Genomic_DNA"/>
</dbReference>
<dbReference type="Proteomes" id="UP000001640">
    <property type="component" value="Chromosome 1"/>
</dbReference>
<dbReference type="InParanoid" id="G0V6A8"/>